<sequence length="93" mass="10245">MIKAEEASDYQQCIYPYKFDRIEVAGSFFTGPAPGAYLRADFERPREPVSFSLLGEWHCEYPGGPSLFALADMAADILGVGGFYGLGTARRIN</sequence>
<dbReference type="Proteomes" id="UP000054683">
    <property type="component" value="Unassembled WGS sequence"/>
</dbReference>
<evidence type="ECO:0000313" key="2">
    <source>
        <dbReference type="Proteomes" id="UP000054683"/>
    </source>
</evidence>
<protein>
    <submittedName>
        <fullName evidence="1">Uncharacterized protein</fullName>
    </submittedName>
</protein>
<dbReference type="EMBL" id="FCOK02000188">
    <property type="protein sequence ID" value="SAL75100.1"/>
    <property type="molecule type" value="Genomic_DNA"/>
</dbReference>
<accession>A0A158K3K5</accession>
<dbReference type="RefSeq" id="WP_062093216.1">
    <property type="nucleotide sequence ID" value="NZ_FCOK02000188.1"/>
</dbReference>
<evidence type="ECO:0000313" key="1">
    <source>
        <dbReference type="EMBL" id="SAL75100.1"/>
    </source>
</evidence>
<gene>
    <name evidence="1" type="ORF">AWB69_09278</name>
</gene>
<dbReference type="AlphaFoldDB" id="A0A158K3K5"/>
<dbReference type="OrthoDB" id="9104325at2"/>
<proteinExistence type="predicted"/>
<reference evidence="1 2" key="1">
    <citation type="submission" date="2016-01" db="EMBL/GenBank/DDBJ databases">
        <authorList>
            <person name="Oliw E.H."/>
        </authorList>
    </citation>
    <scope>NUCLEOTIDE SEQUENCE [LARGE SCALE GENOMIC DNA]</scope>
    <source>
        <strain evidence="1">LMG 27134</strain>
    </source>
</reference>
<organism evidence="1 2">
    <name type="scientific">Caballeronia udeis</name>
    <dbReference type="NCBI Taxonomy" id="1232866"/>
    <lineage>
        <taxon>Bacteria</taxon>
        <taxon>Pseudomonadati</taxon>
        <taxon>Pseudomonadota</taxon>
        <taxon>Betaproteobacteria</taxon>
        <taxon>Burkholderiales</taxon>
        <taxon>Burkholderiaceae</taxon>
        <taxon>Caballeronia</taxon>
    </lineage>
</organism>
<name>A0A158K3K5_9BURK</name>